<feature type="transmembrane region" description="Helical" evidence="1">
    <location>
        <begin position="510"/>
        <end position="533"/>
    </location>
</feature>
<evidence type="ECO:0000313" key="3">
    <source>
        <dbReference type="Proteomes" id="UP000799750"/>
    </source>
</evidence>
<feature type="transmembrane region" description="Helical" evidence="1">
    <location>
        <begin position="84"/>
        <end position="105"/>
    </location>
</feature>
<dbReference type="Proteomes" id="UP000799750">
    <property type="component" value="Unassembled WGS sequence"/>
</dbReference>
<keyword evidence="1" id="KW-1133">Transmembrane helix</keyword>
<sequence length="619" mass="68406">MGDGSVELRERGSKGDDNCLVRSDDAGIWNFIKAWHWFPLHLACCICFIVVMFKLVDNHTFLSGTTPDNDLHRSGFYQTEVTGLVSAALVLIRIVAGVGSALVMWRLIFILLEKSGLTLAEICRLADKKLPIVPRFESSTQASWSLFALVVVLLLWPQTIAAPLANSSLAWTPSSKLASAASSHKYVLNTLNNPKEKDSFIYANLITRVIFIASFMAGKNPDYAFAALRDSLVPLRRYSYLTPSLSDGGLGSFGLPYFEVTNLDWLDAPDGRELNQMDNSSMLASPVTPEVFAPIGNLAFLRDTKWLANETVDFYEPQIFEGKKNVSIKVDGTYLGQIIDGKNVTQDTPCPAVGTVFGKLPSVKRFHRPTWYGNEWATNDCYLLAEVTIKAGIYPKQFSNVTLVGSSDHVHAISPVGGPESDDTKPSLIPDGSVGPVLDMMSDVARLIMALNLTSDWQRDNIDNFLKGMLSMSYHSTWSAMPVIITDSTESADVTPMEPVILASVDRRRLYAWLGMNLALTIAALLVGVAHHWTTTRIKTIRDTTLAALTIDISKISHQSGSGLCNASALNGDDHAMGRMKWKDDNDIETYHTTGETHRDGCRRELAIVNRRQRRLRDI</sequence>
<keyword evidence="1" id="KW-0472">Membrane</keyword>
<reference evidence="2" key="1">
    <citation type="journal article" date="2020" name="Stud. Mycol.">
        <title>101 Dothideomycetes genomes: a test case for predicting lifestyles and emergence of pathogens.</title>
        <authorList>
            <person name="Haridas S."/>
            <person name="Albert R."/>
            <person name="Binder M."/>
            <person name="Bloem J."/>
            <person name="Labutti K."/>
            <person name="Salamov A."/>
            <person name="Andreopoulos B."/>
            <person name="Baker S."/>
            <person name="Barry K."/>
            <person name="Bills G."/>
            <person name="Bluhm B."/>
            <person name="Cannon C."/>
            <person name="Castanera R."/>
            <person name="Culley D."/>
            <person name="Daum C."/>
            <person name="Ezra D."/>
            <person name="Gonzalez J."/>
            <person name="Henrissat B."/>
            <person name="Kuo A."/>
            <person name="Liang C."/>
            <person name="Lipzen A."/>
            <person name="Lutzoni F."/>
            <person name="Magnuson J."/>
            <person name="Mondo S."/>
            <person name="Nolan M."/>
            <person name="Ohm R."/>
            <person name="Pangilinan J."/>
            <person name="Park H.-J."/>
            <person name="Ramirez L."/>
            <person name="Alfaro M."/>
            <person name="Sun H."/>
            <person name="Tritt A."/>
            <person name="Yoshinaga Y."/>
            <person name="Zwiers L.-H."/>
            <person name="Turgeon B."/>
            <person name="Goodwin S."/>
            <person name="Spatafora J."/>
            <person name="Crous P."/>
            <person name="Grigoriev I."/>
        </authorList>
    </citation>
    <scope>NUCLEOTIDE SEQUENCE</scope>
    <source>
        <strain evidence="2">CBS 269.34</strain>
    </source>
</reference>
<feature type="transmembrane region" description="Helical" evidence="1">
    <location>
        <begin position="37"/>
        <end position="56"/>
    </location>
</feature>
<evidence type="ECO:0008006" key="4">
    <source>
        <dbReference type="Google" id="ProtNLM"/>
    </source>
</evidence>
<protein>
    <recommendedName>
        <fullName evidence="4">Transmembrane protein</fullName>
    </recommendedName>
</protein>
<gene>
    <name evidence="2" type="ORF">BU16DRAFT_529164</name>
</gene>
<keyword evidence="3" id="KW-1185">Reference proteome</keyword>
<proteinExistence type="predicted"/>
<dbReference type="AlphaFoldDB" id="A0A6A6QMD8"/>
<keyword evidence="1" id="KW-0812">Transmembrane</keyword>
<dbReference type="EMBL" id="MU004193">
    <property type="protein sequence ID" value="KAF2492903.1"/>
    <property type="molecule type" value="Genomic_DNA"/>
</dbReference>
<dbReference type="OrthoDB" id="5378430at2759"/>
<evidence type="ECO:0000313" key="2">
    <source>
        <dbReference type="EMBL" id="KAF2492903.1"/>
    </source>
</evidence>
<organism evidence="2 3">
    <name type="scientific">Lophium mytilinum</name>
    <dbReference type="NCBI Taxonomy" id="390894"/>
    <lineage>
        <taxon>Eukaryota</taxon>
        <taxon>Fungi</taxon>
        <taxon>Dikarya</taxon>
        <taxon>Ascomycota</taxon>
        <taxon>Pezizomycotina</taxon>
        <taxon>Dothideomycetes</taxon>
        <taxon>Pleosporomycetidae</taxon>
        <taxon>Mytilinidiales</taxon>
        <taxon>Mytilinidiaceae</taxon>
        <taxon>Lophium</taxon>
    </lineage>
</organism>
<evidence type="ECO:0000256" key="1">
    <source>
        <dbReference type="SAM" id="Phobius"/>
    </source>
</evidence>
<accession>A0A6A6QMD8</accession>
<name>A0A6A6QMD8_9PEZI</name>